<organism evidence="11 12">
    <name type="scientific">Patella caerulea</name>
    <name type="common">Rayed Mediterranean limpet</name>
    <dbReference type="NCBI Taxonomy" id="87958"/>
    <lineage>
        <taxon>Eukaryota</taxon>
        <taxon>Metazoa</taxon>
        <taxon>Spiralia</taxon>
        <taxon>Lophotrochozoa</taxon>
        <taxon>Mollusca</taxon>
        <taxon>Gastropoda</taxon>
        <taxon>Patellogastropoda</taxon>
        <taxon>Patelloidea</taxon>
        <taxon>Patellidae</taxon>
        <taxon>Patella</taxon>
    </lineage>
</organism>
<dbReference type="Proteomes" id="UP001347796">
    <property type="component" value="Unassembled WGS sequence"/>
</dbReference>
<dbReference type="GO" id="GO:0007399">
    <property type="term" value="P:nervous system development"/>
    <property type="evidence" value="ECO:0007669"/>
    <property type="project" value="UniProtKB-KW"/>
</dbReference>
<dbReference type="AlphaFoldDB" id="A0AAN8J7Q5"/>
<dbReference type="InterPro" id="IPR045805">
    <property type="entry name" value="NDNF_C"/>
</dbReference>
<accession>A0AAN8J7Q5</accession>
<dbReference type="InterPro" id="IPR019326">
    <property type="entry name" value="NDNF"/>
</dbReference>
<feature type="domain" description="Fibronectin type-III" evidence="10">
    <location>
        <begin position="438"/>
        <end position="542"/>
    </location>
</feature>
<keyword evidence="2" id="KW-0964">Secreted</keyword>
<dbReference type="InterPro" id="IPR003961">
    <property type="entry name" value="FN3_dom"/>
</dbReference>
<dbReference type="PANTHER" id="PTHR14619">
    <property type="entry name" value="NEURON-DERIVED NEUROTROPHIC FACTOR"/>
    <property type="match status" value="1"/>
</dbReference>
<name>A0AAN8J7Q5_PATCE</name>
<dbReference type="Pfam" id="PF24354">
    <property type="entry name" value="NDNF_N"/>
    <property type="match status" value="1"/>
</dbReference>
<reference evidence="11 12" key="1">
    <citation type="submission" date="2024-01" db="EMBL/GenBank/DDBJ databases">
        <title>The genome of the rayed Mediterranean limpet Patella caerulea (Linnaeus, 1758).</title>
        <authorList>
            <person name="Anh-Thu Weber A."/>
            <person name="Halstead-Nussloch G."/>
        </authorList>
    </citation>
    <scope>NUCLEOTIDE SEQUENCE [LARGE SCALE GENOMIC DNA]</scope>
    <source>
        <strain evidence="11">AATW-2023a</strain>
        <tissue evidence="11">Whole specimen</tissue>
    </source>
</reference>
<evidence type="ECO:0000256" key="3">
    <source>
        <dbReference type="ARBA" id="ARBA00022729"/>
    </source>
</evidence>
<dbReference type="Pfam" id="PF10179">
    <property type="entry name" value="NDNF"/>
    <property type="match status" value="1"/>
</dbReference>
<dbReference type="InterPro" id="IPR056225">
    <property type="entry name" value="NDNF_N"/>
</dbReference>
<dbReference type="GO" id="GO:0005576">
    <property type="term" value="C:extracellular region"/>
    <property type="evidence" value="ECO:0007669"/>
    <property type="project" value="UniProtKB-SubCell"/>
</dbReference>
<keyword evidence="9" id="KW-0472">Membrane</keyword>
<dbReference type="EMBL" id="JAZGQO010000014">
    <property type="protein sequence ID" value="KAK6171607.1"/>
    <property type="molecule type" value="Genomic_DNA"/>
</dbReference>
<keyword evidence="9" id="KW-0812">Transmembrane</keyword>
<comment type="subcellular location">
    <subcellularLocation>
        <location evidence="1">Secreted</location>
    </subcellularLocation>
</comment>
<dbReference type="Pfam" id="PF19433">
    <property type="entry name" value="NDNF_C"/>
    <property type="match status" value="1"/>
</dbReference>
<keyword evidence="9" id="KW-1133">Transmembrane helix</keyword>
<dbReference type="SUPFAM" id="SSF49265">
    <property type="entry name" value="Fibronectin type III"/>
    <property type="match status" value="1"/>
</dbReference>
<dbReference type="InterPro" id="IPR036116">
    <property type="entry name" value="FN3_sf"/>
</dbReference>
<evidence type="ECO:0000256" key="4">
    <source>
        <dbReference type="ARBA" id="ARBA00022737"/>
    </source>
</evidence>
<evidence type="ECO:0000259" key="10">
    <source>
        <dbReference type="SMART" id="SM00060"/>
    </source>
</evidence>
<dbReference type="InterPro" id="IPR055271">
    <property type="entry name" value="NDNF_Fn(III)_1"/>
</dbReference>
<keyword evidence="4" id="KW-0677">Repeat</keyword>
<keyword evidence="6" id="KW-0325">Glycoprotein</keyword>
<evidence type="ECO:0000256" key="7">
    <source>
        <dbReference type="ARBA" id="ARBA00024096"/>
    </source>
</evidence>
<keyword evidence="12" id="KW-1185">Reference proteome</keyword>
<evidence type="ECO:0000256" key="2">
    <source>
        <dbReference type="ARBA" id="ARBA00022525"/>
    </source>
</evidence>
<evidence type="ECO:0000256" key="1">
    <source>
        <dbReference type="ARBA" id="ARBA00004613"/>
    </source>
</evidence>
<evidence type="ECO:0000256" key="8">
    <source>
        <dbReference type="SAM" id="MobiDB-lite"/>
    </source>
</evidence>
<evidence type="ECO:0000313" key="11">
    <source>
        <dbReference type="EMBL" id="KAK6171607.1"/>
    </source>
</evidence>
<comment type="caution">
    <text evidence="11">The sequence shown here is derived from an EMBL/GenBank/DDBJ whole genome shotgun (WGS) entry which is preliminary data.</text>
</comment>
<feature type="region of interest" description="Disordered" evidence="8">
    <location>
        <begin position="110"/>
        <end position="134"/>
    </location>
</feature>
<evidence type="ECO:0000313" key="12">
    <source>
        <dbReference type="Proteomes" id="UP001347796"/>
    </source>
</evidence>
<keyword evidence="5" id="KW-0524">Neurogenesis</keyword>
<sequence>MQLSDRIGYLLAVGNIIVLLLYIPRTLCQHLPSQDEDKFEFDINELDIFYDTHVIPESVSVPVYLYKGKSQNYFFRVEKNNLPLKIILSPCSSSINWSIKRRDILPDIEDDDSNDYEDINDRDPFHAQRSKNQNPLSPYTFLGNFTGKEPTTYYLRRAASGLYMIEILSLNSDTTVDLYGSTTSYPVHLKPSLPNDKSVSITSKSKRMFTFEWKQSSFERGFNDSVEYCVAVNRVKNYKTYCELMAKVLVQRKAKSSGGWGFSWEQTQKRQLDKKGARGKIIYKCIGSKTKYTFNTAKPGKTYHVDVFVLNRKVNTVAAYSGTRVKTERRKKEKRKALLQDGKRKTIKLRKGSSEQNVMFKVESRLDSAVLELKSCRGKIPITIYHGNKNIHQTVVSRMKVLRMKNLPVGVYTVKLTGNKNRKRVLSMLFTTATYKKPRLPYNPEIKVIDSVSTCHSVTLSWSLTSLKQRYCLYVRESPTISNKRSHHCLEMAGRRKKDKVMCVRLKRKDRDKAIFTYIVKSLKSDTDYVFDVYVNRGIGASLAYHSVVTRTKPDCTK</sequence>
<evidence type="ECO:0000256" key="5">
    <source>
        <dbReference type="ARBA" id="ARBA00022902"/>
    </source>
</evidence>
<evidence type="ECO:0000256" key="9">
    <source>
        <dbReference type="SAM" id="Phobius"/>
    </source>
</evidence>
<evidence type="ECO:0000256" key="6">
    <source>
        <dbReference type="ARBA" id="ARBA00023180"/>
    </source>
</evidence>
<proteinExistence type="predicted"/>
<keyword evidence="3" id="KW-0732">Signal</keyword>
<feature type="transmembrane region" description="Helical" evidence="9">
    <location>
        <begin position="7"/>
        <end position="24"/>
    </location>
</feature>
<protein>
    <recommendedName>
        <fullName evidence="7">Protein NDNF</fullName>
    </recommendedName>
</protein>
<feature type="domain" description="Fibronectin type-III" evidence="10">
    <location>
        <begin position="191"/>
        <end position="316"/>
    </location>
</feature>
<gene>
    <name evidence="11" type="ORF">SNE40_019758</name>
</gene>
<dbReference type="SMART" id="SM00060">
    <property type="entry name" value="FN3"/>
    <property type="match status" value="2"/>
</dbReference>
<dbReference type="PANTHER" id="PTHR14619:SF3">
    <property type="entry name" value="PROTEIN NDNF"/>
    <property type="match status" value="1"/>
</dbReference>